<gene>
    <name evidence="2" type="ORF">SAMN05444349_13152</name>
</gene>
<name>A0A1M5DZL7_9BACE</name>
<sequence length="42" mass="4738">MQICISYFFIPLVTAIVFLIISFIDCHVNDDEKLSLFNLGSG</sequence>
<keyword evidence="1" id="KW-0472">Membrane</keyword>
<keyword evidence="1" id="KW-0812">Transmembrane</keyword>
<evidence type="ECO:0000313" key="3">
    <source>
        <dbReference type="Proteomes" id="UP000184436"/>
    </source>
</evidence>
<accession>A0A1M5DZL7</accession>
<protein>
    <submittedName>
        <fullName evidence="2">Uncharacterized protein</fullName>
    </submittedName>
</protein>
<dbReference type="EMBL" id="FQVD01000031">
    <property type="protein sequence ID" value="SHF72385.1"/>
    <property type="molecule type" value="Genomic_DNA"/>
</dbReference>
<evidence type="ECO:0000256" key="1">
    <source>
        <dbReference type="SAM" id="Phobius"/>
    </source>
</evidence>
<reference evidence="2 3" key="1">
    <citation type="submission" date="2016-11" db="EMBL/GenBank/DDBJ databases">
        <authorList>
            <person name="Jaros S."/>
            <person name="Januszkiewicz K."/>
            <person name="Wedrychowicz H."/>
        </authorList>
    </citation>
    <scope>NUCLEOTIDE SEQUENCE [LARGE SCALE GENOMIC DNA]</scope>
    <source>
        <strain evidence="2 3">DSM 26883</strain>
    </source>
</reference>
<evidence type="ECO:0000313" key="2">
    <source>
        <dbReference type="EMBL" id="SHF72385.1"/>
    </source>
</evidence>
<keyword evidence="1" id="KW-1133">Transmembrane helix</keyword>
<keyword evidence="3" id="KW-1185">Reference proteome</keyword>
<dbReference type="STRING" id="871325.SAMN05444349_13152"/>
<dbReference type="AlphaFoldDB" id="A0A1M5DZL7"/>
<proteinExistence type="predicted"/>
<feature type="transmembrane region" description="Helical" evidence="1">
    <location>
        <begin position="7"/>
        <end position="24"/>
    </location>
</feature>
<dbReference type="Proteomes" id="UP000184436">
    <property type="component" value="Unassembled WGS sequence"/>
</dbReference>
<organism evidence="2 3">
    <name type="scientific">Bacteroides faecichinchillae</name>
    <dbReference type="NCBI Taxonomy" id="871325"/>
    <lineage>
        <taxon>Bacteria</taxon>
        <taxon>Pseudomonadati</taxon>
        <taxon>Bacteroidota</taxon>
        <taxon>Bacteroidia</taxon>
        <taxon>Bacteroidales</taxon>
        <taxon>Bacteroidaceae</taxon>
        <taxon>Bacteroides</taxon>
    </lineage>
</organism>